<accession>C8V7T3</accession>
<dbReference type="RefSeq" id="XP_662210.1">
    <property type="nucleotide sequence ID" value="XM_657118.1"/>
</dbReference>
<dbReference type="Proteomes" id="UP000000560">
    <property type="component" value="Chromosome III"/>
</dbReference>
<dbReference type="PANTHER" id="PTHR37534">
    <property type="entry name" value="TRANSCRIPTIONAL ACTIVATOR PROTEIN UGA3"/>
    <property type="match status" value="1"/>
</dbReference>
<dbReference type="OMA" id="MNTVFRW"/>
<dbReference type="EMBL" id="BN001303">
    <property type="protein sequence ID" value="CBF77162.1"/>
    <property type="molecule type" value="Genomic_DNA"/>
</dbReference>
<evidence type="ECO:0000313" key="6">
    <source>
        <dbReference type="EMBL" id="CBF77162.1"/>
    </source>
</evidence>
<dbReference type="PANTHER" id="PTHR37534:SF46">
    <property type="entry name" value="ZN(II)2CYS6 TRANSCRIPTION FACTOR (EUROFUNG)"/>
    <property type="match status" value="1"/>
</dbReference>
<evidence type="ECO:0000256" key="3">
    <source>
        <dbReference type="ARBA" id="ARBA00023163"/>
    </source>
</evidence>
<keyword evidence="1" id="KW-0805">Transcription regulation</keyword>
<dbReference type="PROSITE" id="PS00463">
    <property type="entry name" value="ZN2_CY6_FUNGAL_1"/>
    <property type="match status" value="1"/>
</dbReference>
<dbReference type="AlphaFoldDB" id="Q5B4C4"/>
<dbReference type="HOGENOM" id="CLU_880070_0_0_1"/>
<reference evidence="7" key="2">
    <citation type="journal article" date="2009" name="Fungal Genet. Biol.">
        <title>The 2008 update of the Aspergillus nidulans genome annotation: a community effort.</title>
        <authorList>
            <person name="Wortman J.R."/>
            <person name="Gilsenan J.M."/>
            <person name="Joardar V."/>
            <person name="Deegan J."/>
            <person name="Clutterbuck J."/>
            <person name="Andersen M.R."/>
            <person name="Archer D."/>
            <person name="Bencina M."/>
            <person name="Braus G."/>
            <person name="Coutinho P."/>
            <person name="von Dohren H."/>
            <person name="Doonan J."/>
            <person name="Driessen A.J."/>
            <person name="Durek P."/>
            <person name="Espeso E."/>
            <person name="Fekete E."/>
            <person name="Flipphi M."/>
            <person name="Estrada C.G."/>
            <person name="Geysens S."/>
            <person name="Goldman G."/>
            <person name="de Groot P.W."/>
            <person name="Hansen K."/>
            <person name="Harris S.D."/>
            <person name="Heinekamp T."/>
            <person name="Helmstaedt K."/>
            <person name="Henrissat B."/>
            <person name="Hofmann G."/>
            <person name="Homan T."/>
            <person name="Horio T."/>
            <person name="Horiuchi H."/>
            <person name="James S."/>
            <person name="Jones M."/>
            <person name="Karaffa L."/>
            <person name="Karanyi Z."/>
            <person name="Kato M."/>
            <person name="Keller N."/>
            <person name="Kelly D.E."/>
            <person name="Kiel J.A."/>
            <person name="Kim J.M."/>
            <person name="van der Klei I.J."/>
            <person name="Klis F.M."/>
            <person name="Kovalchuk A."/>
            <person name="Krasevec N."/>
            <person name="Kubicek C.P."/>
            <person name="Liu B."/>
            <person name="Maccabe A."/>
            <person name="Meyer V."/>
            <person name="Mirabito P."/>
            <person name="Miskei M."/>
            <person name="Mos M."/>
            <person name="Mullins J."/>
            <person name="Nelson D.R."/>
            <person name="Nielsen J."/>
            <person name="Oakley B.R."/>
            <person name="Osmani S.A."/>
            <person name="Pakula T."/>
            <person name="Paszewski A."/>
            <person name="Paulsen I."/>
            <person name="Pilsyk S."/>
            <person name="Pocsi I."/>
            <person name="Punt P.J."/>
            <person name="Ram A.F."/>
            <person name="Ren Q."/>
            <person name="Robellet X."/>
            <person name="Robson G."/>
            <person name="Seiboth B."/>
            <person name="van Solingen P."/>
            <person name="Specht T."/>
            <person name="Sun J."/>
            <person name="Taheri-Talesh N."/>
            <person name="Takeshita N."/>
            <person name="Ussery D."/>
            <person name="vanKuyk P.A."/>
            <person name="Visser H."/>
            <person name="van de Vondervoort P.J."/>
            <person name="de Vries R.P."/>
            <person name="Walton J."/>
            <person name="Xiang X."/>
            <person name="Xiong Y."/>
            <person name="Zeng A.P."/>
            <person name="Brandt B.W."/>
            <person name="Cornell M.J."/>
            <person name="van den Hondel C.A."/>
            <person name="Visser J."/>
            <person name="Oliver S.G."/>
            <person name="Turner G."/>
        </authorList>
    </citation>
    <scope>GENOME REANNOTATION</scope>
    <source>
        <strain evidence="7">FGSC A4 / ATCC 38163 / CBS 112.46 / NRRL 194 / M139</strain>
    </source>
</reference>
<dbReference type="Gene3D" id="4.10.240.10">
    <property type="entry name" value="Zn(2)-C6 fungal-type DNA-binding domain"/>
    <property type="match status" value="1"/>
</dbReference>
<keyword evidence="3" id="KW-0804">Transcription</keyword>
<keyword evidence="4" id="KW-0539">Nucleus</keyword>
<reference evidence="7" key="1">
    <citation type="journal article" date="2005" name="Nature">
        <title>Sequencing of Aspergillus nidulans and comparative analysis with A. fumigatus and A. oryzae.</title>
        <authorList>
            <person name="Galagan J.E."/>
            <person name="Calvo S.E."/>
            <person name="Cuomo C."/>
            <person name="Ma L.J."/>
            <person name="Wortman J.R."/>
            <person name="Batzoglou S."/>
            <person name="Lee S.I."/>
            <person name="Basturkmen M."/>
            <person name="Spevak C.C."/>
            <person name="Clutterbuck J."/>
            <person name="Kapitonov V."/>
            <person name="Jurka J."/>
            <person name="Scazzocchio C."/>
            <person name="Farman M."/>
            <person name="Butler J."/>
            <person name="Purcell S."/>
            <person name="Harris S."/>
            <person name="Braus G.H."/>
            <person name="Draht O."/>
            <person name="Busch S."/>
            <person name="D'Enfert C."/>
            <person name="Bouchier C."/>
            <person name="Goldman G.H."/>
            <person name="Bell-Pedersen D."/>
            <person name="Griffiths-Jones S."/>
            <person name="Doonan J.H."/>
            <person name="Yu J."/>
            <person name="Vienken K."/>
            <person name="Pain A."/>
            <person name="Freitag M."/>
            <person name="Selker E.U."/>
            <person name="Archer D.B."/>
            <person name="Penalva M.A."/>
            <person name="Oakley B.R."/>
            <person name="Momany M."/>
            <person name="Tanaka T."/>
            <person name="Kumagai T."/>
            <person name="Asai K."/>
            <person name="Machida M."/>
            <person name="Nierman W.C."/>
            <person name="Denning D.W."/>
            <person name="Caddick M."/>
            <person name="Hynes M."/>
            <person name="Paoletti M."/>
            <person name="Fischer R."/>
            <person name="Miller B."/>
            <person name="Dyer P."/>
            <person name="Sachs M.S."/>
            <person name="Osmani S.A."/>
            <person name="Birren B.W."/>
        </authorList>
    </citation>
    <scope>NUCLEOTIDE SEQUENCE [LARGE SCALE GENOMIC DNA]</scope>
    <source>
        <strain evidence="7">FGSC A4 / ATCC 38163 / CBS 112.46 / NRRL 194 / M139</strain>
    </source>
</reference>
<evidence type="ECO:0000256" key="1">
    <source>
        <dbReference type="ARBA" id="ARBA00023015"/>
    </source>
</evidence>
<dbReference type="CDD" id="cd00067">
    <property type="entry name" value="GAL4"/>
    <property type="match status" value="1"/>
</dbReference>
<dbReference type="GO" id="GO:0008270">
    <property type="term" value="F:zinc ion binding"/>
    <property type="evidence" value="ECO:0007669"/>
    <property type="project" value="InterPro"/>
</dbReference>
<name>Q5B4C4_EMENI</name>
<sequence>MALRDSGGSCLKCRTRKVRCDRALPQCSQCKQRSLDCFFPEAHPRLLWLPVRTQVDFSLDQEQIELDMHVRRQPLFKASSICCRFAFPNIRSSIRATLEQLDYSAEGIDDGMSTSSGPFHAFRCERTTGKSTLSTTTSPNFPGLELWRLLSDNLGDALNEEDIITAPWSKELCFPDELLEINQQPEEAYPPLQLSQQEQPSVISPPDLEEFAMSTAKLLLDHYQNITATLYTPASVESKTPWEVCYVPNVLSTLGEIALTGTSSDAKASLLFAVLANIWYDMCKNKLETRIGSQTDTAEPDCQRRDEKCSALPARY</sequence>
<dbReference type="GO" id="GO:0000981">
    <property type="term" value="F:DNA-binding transcription factor activity, RNA polymerase II-specific"/>
    <property type="evidence" value="ECO:0007669"/>
    <property type="project" value="InterPro"/>
</dbReference>
<keyword evidence="2" id="KW-0238">DNA-binding</keyword>
<dbReference type="Pfam" id="PF00172">
    <property type="entry name" value="Zn_clus"/>
    <property type="match status" value="1"/>
</dbReference>
<dbReference type="InterPro" id="IPR036864">
    <property type="entry name" value="Zn2-C6_fun-type_DNA-bd_sf"/>
</dbReference>
<dbReference type="InParanoid" id="Q5B4C4"/>
<dbReference type="VEuPathDB" id="FungiDB:AN4606"/>
<evidence type="ECO:0000313" key="7">
    <source>
        <dbReference type="Proteomes" id="UP000000560"/>
    </source>
</evidence>
<dbReference type="GeneID" id="2872402"/>
<evidence type="ECO:0000259" key="5">
    <source>
        <dbReference type="PROSITE" id="PS50048"/>
    </source>
</evidence>
<gene>
    <name evidence="6" type="ORF">ANIA_04606</name>
</gene>
<dbReference type="InterPro" id="IPR001138">
    <property type="entry name" value="Zn2Cys6_DnaBD"/>
</dbReference>
<evidence type="ECO:0000256" key="4">
    <source>
        <dbReference type="ARBA" id="ARBA00023242"/>
    </source>
</evidence>
<dbReference type="SUPFAM" id="SSF57701">
    <property type="entry name" value="Zn2/Cys6 DNA-binding domain"/>
    <property type="match status" value="1"/>
</dbReference>
<dbReference type="KEGG" id="ani:ANIA_04606"/>
<dbReference type="STRING" id="227321.Q5B4C4"/>
<feature type="domain" description="Zn(2)-C6 fungal-type" evidence="5">
    <location>
        <begin position="9"/>
        <end position="39"/>
    </location>
</feature>
<dbReference type="PROSITE" id="PS50048">
    <property type="entry name" value="ZN2_CY6_FUNGAL_2"/>
    <property type="match status" value="1"/>
</dbReference>
<dbReference type="GO" id="GO:0003677">
    <property type="term" value="F:DNA binding"/>
    <property type="evidence" value="ECO:0007669"/>
    <property type="project" value="UniProtKB-KW"/>
</dbReference>
<dbReference type="SMART" id="SM00066">
    <property type="entry name" value="GAL4"/>
    <property type="match status" value="1"/>
</dbReference>
<protein>
    <submittedName>
        <fullName evidence="6">Zn(II)2Cys6 transcription factor (Eurofung)</fullName>
    </submittedName>
</protein>
<proteinExistence type="predicted"/>
<accession>Q5B4C4</accession>
<evidence type="ECO:0000256" key="2">
    <source>
        <dbReference type="ARBA" id="ARBA00023125"/>
    </source>
</evidence>
<keyword evidence="7" id="KW-1185">Reference proteome</keyword>
<organism evidence="6 7">
    <name type="scientific">Emericella nidulans (strain FGSC A4 / ATCC 38163 / CBS 112.46 / NRRL 194 / M139)</name>
    <name type="common">Aspergillus nidulans</name>
    <dbReference type="NCBI Taxonomy" id="227321"/>
    <lineage>
        <taxon>Eukaryota</taxon>
        <taxon>Fungi</taxon>
        <taxon>Dikarya</taxon>
        <taxon>Ascomycota</taxon>
        <taxon>Pezizomycotina</taxon>
        <taxon>Eurotiomycetes</taxon>
        <taxon>Eurotiomycetidae</taxon>
        <taxon>Eurotiales</taxon>
        <taxon>Aspergillaceae</taxon>
        <taxon>Aspergillus</taxon>
        <taxon>Aspergillus subgen. Nidulantes</taxon>
    </lineage>
</organism>
<dbReference type="OrthoDB" id="3477330at2759"/>